<reference evidence="12" key="1">
    <citation type="submission" date="2017-07" db="EMBL/GenBank/DDBJ databases">
        <authorList>
            <person name="Varghese N."/>
            <person name="Submissions S."/>
        </authorList>
    </citation>
    <scope>NUCLEOTIDE SEQUENCE [LARGE SCALE GENOMIC DNA]</scope>
    <source>
        <strain evidence="12">NLAE-zl-C134</strain>
    </source>
</reference>
<keyword evidence="3" id="KW-1003">Cell membrane</keyword>
<feature type="domain" description="Tripartite ATP-independent periplasmic transporters DctQ component" evidence="10">
    <location>
        <begin position="19"/>
        <end position="149"/>
    </location>
</feature>
<sequence>MRFLDKIEEILSSICLIVMTVLTFANVVSRYVFSASFSFSEEITTYLFVLLSLLGTAIAAKRGAHLGLSIITDAVGFKARKVLNVIGFSIATVFCAAIFFYGIKMVMNQVLLGQVTAGMQWPEWIFGSFVPFGAFFATARFMQVLIAEVKNTPEKNDEEVAKS</sequence>
<dbReference type="GO" id="GO:0005886">
    <property type="term" value="C:plasma membrane"/>
    <property type="evidence" value="ECO:0007669"/>
    <property type="project" value="UniProtKB-SubCell"/>
</dbReference>
<evidence type="ECO:0000313" key="11">
    <source>
        <dbReference type="EMBL" id="SUQ15322.1"/>
    </source>
</evidence>
<evidence type="ECO:0000256" key="3">
    <source>
        <dbReference type="ARBA" id="ARBA00022475"/>
    </source>
</evidence>
<evidence type="ECO:0000256" key="4">
    <source>
        <dbReference type="ARBA" id="ARBA00022519"/>
    </source>
</evidence>
<feature type="transmembrane region" description="Helical" evidence="9">
    <location>
        <begin position="12"/>
        <end position="31"/>
    </location>
</feature>
<evidence type="ECO:0000256" key="9">
    <source>
        <dbReference type="SAM" id="Phobius"/>
    </source>
</evidence>
<gene>
    <name evidence="11" type="ORF">SAMN05216529_111107</name>
</gene>
<dbReference type="Proteomes" id="UP000254051">
    <property type="component" value="Unassembled WGS sequence"/>
</dbReference>
<keyword evidence="2" id="KW-0813">Transport</keyword>
<name>A0A315ZSQ5_9FIRM</name>
<keyword evidence="5 9" id="KW-0812">Transmembrane</keyword>
<evidence type="ECO:0000313" key="12">
    <source>
        <dbReference type="Proteomes" id="UP000254051"/>
    </source>
</evidence>
<dbReference type="InterPro" id="IPR055348">
    <property type="entry name" value="DctQ"/>
</dbReference>
<evidence type="ECO:0000256" key="1">
    <source>
        <dbReference type="ARBA" id="ARBA00004429"/>
    </source>
</evidence>
<keyword evidence="7 9" id="KW-0472">Membrane</keyword>
<dbReference type="InterPro" id="IPR007387">
    <property type="entry name" value="TRAP_DctQ"/>
</dbReference>
<proteinExistence type="inferred from homology"/>
<dbReference type="EMBL" id="UHJJ01000011">
    <property type="protein sequence ID" value="SUQ15322.1"/>
    <property type="molecule type" value="Genomic_DNA"/>
</dbReference>
<dbReference type="Pfam" id="PF04290">
    <property type="entry name" value="DctQ"/>
    <property type="match status" value="1"/>
</dbReference>
<evidence type="ECO:0000256" key="6">
    <source>
        <dbReference type="ARBA" id="ARBA00022989"/>
    </source>
</evidence>
<dbReference type="GO" id="GO:0015740">
    <property type="term" value="P:C4-dicarboxylate transport"/>
    <property type="evidence" value="ECO:0007669"/>
    <property type="project" value="TreeGrafter"/>
</dbReference>
<evidence type="ECO:0000256" key="5">
    <source>
        <dbReference type="ARBA" id="ARBA00022692"/>
    </source>
</evidence>
<keyword evidence="12" id="KW-1185">Reference proteome</keyword>
<dbReference type="OrthoDB" id="4964541at2"/>
<evidence type="ECO:0000259" key="10">
    <source>
        <dbReference type="Pfam" id="PF04290"/>
    </source>
</evidence>
<feature type="transmembrane region" description="Helical" evidence="9">
    <location>
        <begin position="43"/>
        <end position="61"/>
    </location>
</feature>
<dbReference type="RefSeq" id="WP_109713032.1">
    <property type="nucleotide sequence ID" value="NZ_QGDS01000011.1"/>
</dbReference>
<comment type="subcellular location">
    <subcellularLocation>
        <location evidence="1">Cell inner membrane</location>
        <topology evidence="1">Multi-pass membrane protein</topology>
    </subcellularLocation>
</comment>
<protein>
    <submittedName>
        <fullName evidence="11">TRAP-type C4-dicarboxylate transport system, small permease component</fullName>
    </submittedName>
</protein>
<feature type="transmembrane region" description="Helical" evidence="9">
    <location>
        <begin position="82"/>
        <end position="104"/>
    </location>
</feature>
<dbReference type="AlphaFoldDB" id="A0A315ZSQ5"/>
<evidence type="ECO:0000256" key="2">
    <source>
        <dbReference type="ARBA" id="ARBA00022448"/>
    </source>
</evidence>
<dbReference type="PANTHER" id="PTHR35011:SF2">
    <property type="entry name" value="2,3-DIKETO-L-GULONATE TRAP TRANSPORTER SMALL PERMEASE PROTEIN YIAM"/>
    <property type="match status" value="1"/>
</dbReference>
<comment type="similarity">
    <text evidence="8">Belongs to the TRAP transporter small permease family.</text>
</comment>
<organism evidence="11 12">
    <name type="scientific">Faecalicatena contorta</name>
    <dbReference type="NCBI Taxonomy" id="39482"/>
    <lineage>
        <taxon>Bacteria</taxon>
        <taxon>Bacillati</taxon>
        <taxon>Bacillota</taxon>
        <taxon>Clostridia</taxon>
        <taxon>Lachnospirales</taxon>
        <taxon>Lachnospiraceae</taxon>
        <taxon>Faecalicatena</taxon>
    </lineage>
</organism>
<feature type="transmembrane region" description="Helical" evidence="9">
    <location>
        <begin position="124"/>
        <end position="146"/>
    </location>
</feature>
<dbReference type="GO" id="GO:0022857">
    <property type="term" value="F:transmembrane transporter activity"/>
    <property type="evidence" value="ECO:0007669"/>
    <property type="project" value="TreeGrafter"/>
</dbReference>
<dbReference type="PANTHER" id="PTHR35011">
    <property type="entry name" value="2,3-DIKETO-L-GULONATE TRAP TRANSPORTER SMALL PERMEASE PROTEIN YIAM"/>
    <property type="match status" value="1"/>
</dbReference>
<accession>A0A315ZSQ5</accession>
<keyword evidence="4" id="KW-0997">Cell inner membrane</keyword>
<evidence type="ECO:0000256" key="7">
    <source>
        <dbReference type="ARBA" id="ARBA00023136"/>
    </source>
</evidence>
<evidence type="ECO:0000256" key="8">
    <source>
        <dbReference type="ARBA" id="ARBA00038436"/>
    </source>
</evidence>
<keyword evidence="6 9" id="KW-1133">Transmembrane helix</keyword>